<gene>
    <name evidence="1" type="ORF">METZ01_LOCUS268754</name>
</gene>
<name>A0A382JUV2_9ZZZZ</name>
<accession>A0A382JUV2</accession>
<organism evidence="1">
    <name type="scientific">marine metagenome</name>
    <dbReference type="NCBI Taxonomy" id="408172"/>
    <lineage>
        <taxon>unclassified sequences</taxon>
        <taxon>metagenomes</taxon>
        <taxon>ecological metagenomes</taxon>
    </lineage>
</organism>
<sequence>MGQAERVLTEWTRRRIGVLEQVLPPARLDQVNEAERVRTEGTGGIPRPSGKHERQLFWARRTLDDLENGGELWKWLRPTDEWAQHHWHDLTILQVPPEQRRMTDRWNRLRKLAPPKGANIVLFCRTCDDHVGAVWGADDSGFGARYAKHLGHDIRIRRDECPEEPDLVFYWGSGRTYSFDGSGLPWSVEHFPDGSTLPTLKPGTIRFPIPGLDVGIDCHTCGNHEGGPTPLFSGRVSEWFDELWNN</sequence>
<proteinExistence type="predicted"/>
<reference evidence="1" key="1">
    <citation type="submission" date="2018-05" db="EMBL/GenBank/DDBJ databases">
        <authorList>
            <person name="Lanie J.A."/>
            <person name="Ng W.-L."/>
            <person name="Kazmierczak K.M."/>
            <person name="Andrzejewski T.M."/>
            <person name="Davidsen T.M."/>
            <person name="Wayne K.J."/>
            <person name="Tettelin H."/>
            <person name="Glass J.I."/>
            <person name="Rusch D."/>
            <person name="Podicherti R."/>
            <person name="Tsui H.-C.T."/>
            <person name="Winkler M.E."/>
        </authorList>
    </citation>
    <scope>NUCLEOTIDE SEQUENCE</scope>
</reference>
<dbReference type="AlphaFoldDB" id="A0A382JUV2"/>
<protein>
    <submittedName>
        <fullName evidence="1">Uncharacterized protein</fullName>
    </submittedName>
</protein>
<dbReference type="EMBL" id="UINC01076591">
    <property type="protein sequence ID" value="SVC15900.1"/>
    <property type="molecule type" value="Genomic_DNA"/>
</dbReference>
<evidence type="ECO:0000313" key="1">
    <source>
        <dbReference type="EMBL" id="SVC15900.1"/>
    </source>
</evidence>